<evidence type="ECO:0000313" key="5">
    <source>
        <dbReference type="EMBL" id="OIJ22270.1"/>
    </source>
</evidence>
<dbReference type="SUPFAM" id="SSF53822">
    <property type="entry name" value="Periplasmic binding protein-like I"/>
    <property type="match status" value="1"/>
</dbReference>
<dbReference type="GO" id="GO:0030246">
    <property type="term" value="F:carbohydrate binding"/>
    <property type="evidence" value="ECO:0007669"/>
    <property type="project" value="UniProtKB-ARBA"/>
</dbReference>
<organism evidence="5 6">
    <name type="scientific">Anaerobacillus alkalidiazotrophicus</name>
    <dbReference type="NCBI Taxonomy" id="472963"/>
    <lineage>
        <taxon>Bacteria</taxon>
        <taxon>Bacillati</taxon>
        <taxon>Bacillota</taxon>
        <taxon>Bacilli</taxon>
        <taxon>Bacillales</taxon>
        <taxon>Bacillaceae</taxon>
        <taxon>Anaerobacillus</taxon>
    </lineage>
</organism>
<dbReference type="RefSeq" id="WP_071388827.1">
    <property type="nucleotide sequence ID" value="NZ_MLQS01000001.1"/>
</dbReference>
<dbReference type="InterPro" id="IPR028082">
    <property type="entry name" value="Peripla_BP_I"/>
</dbReference>
<dbReference type="PANTHER" id="PTHR46847:SF1">
    <property type="entry name" value="D-ALLOSE-BINDING PERIPLASMIC PROTEIN-RELATED"/>
    <property type="match status" value="1"/>
</dbReference>
<dbReference type="Gene3D" id="3.40.50.2300">
    <property type="match status" value="2"/>
</dbReference>
<gene>
    <name evidence="5" type="ORF">BKP45_06405</name>
</gene>
<proteinExistence type="inferred from homology"/>
<evidence type="ECO:0000259" key="4">
    <source>
        <dbReference type="Pfam" id="PF13407"/>
    </source>
</evidence>
<dbReference type="OrthoDB" id="6196975at2"/>
<dbReference type="Pfam" id="PF13407">
    <property type="entry name" value="Peripla_BP_4"/>
    <property type="match status" value="1"/>
</dbReference>
<dbReference type="STRING" id="472963.BKP45_06405"/>
<accession>A0A1S2MCD9</accession>
<dbReference type="GO" id="GO:0030313">
    <property type="term" value="C:cell envelope"/>
    <property type="evidence" value="ECO:0007669"/>
    <property type="project" value="UniProtKB-SubCell"/>
</dbReference>
<feature type="domain" description="Periplasmic binding protein" evidence="4">
    <location>
        <begin position="35"/>
        <end position="189"/>
    </location>
</feature>
<evidence type="ECO:0000256" key="2">
    <source>
        <dbReference type="ARBA" id="ARBA00007639"/>
    </source>
</evidence>
<reference evidence="5 6" key="1">
    <citation type="submission" date="2016-10" db="EMBL/GenBank/DDBJ databases">
        <title>Draft genome sequences of four alkaliphilic bacteria belonging to the Anaerobacillus genus.</title>
        <authorList>
            <person name="Bassil N.M."/>
            <person name="Lloyd J.R."/>
        </authorList>
    </citation>
    <scope>NUCLEOTIDE SEQUENCE [LARGE SCALE GENOMIC DNA]</scope>
    <source>
        <strain evidence="5 6">DSM 22531</strain>
    </source>
</reference>
<comment type="similarity">
    <text evidence="2">Belongs to the bacterial solute-binding protein 2 family.</text>
</comment>
<name>A0A1S2MCD9_9BACI</name>
<comment type="subcellular location">
    <subcellularLocation>
        <location evidence="1">Cell envelope</location>
    </subcellularLocation>
</comment>
<dbReference type="AlphaFoldDB" id="A0A1S2MCD9"/>
<protein>
    <recommendedName>
        <fullName evidence="4">Periplasmic binding protein domain-containing protein</fullName>
    </recommendedName>
</protein>
<dbReference type="CDD" id="cd01536">
    <property type="entry name" value="PBP1_ABC_sugar_binding-like"/>
    <property type="match status" value="1"/>
</dbReference>
<keyword evidence="3" id="KW-0732">Signal</keyword>
<comment type="caution">
    <text evidence="5">The sequence shown here is derived from an EMBL/GenBank/DDBJ whole genome shotgun (WGS) entry which is preliminary data.</text>
</comment>
<dbReference type="PANTHER" id="PTHR46847">
    <property type="entry name" value="D-ALLOSE-BINDING PERIPLASMIC PROTEIN-RELATED"/>
    <property type="match status" value="1"/>
</dbReference>
<evidence type="ECO:0000256" key="3">
    <source>
        <dbReference type="ARBA" id="ARBA00022729"/>
    </source>
</evidence>
<sequence length="199" mass="22043">MLKKKSKFLITIFTFFIILIGIILNPFGAEKTTAVVVVKDLETQYWELVKAGAEKGFRDFGIEGKVVAPSYEDVDSQKDLLKSILNEKPDLLIVSPLNSEIIPTLEKFNANNIPVLLLDTDDDWENKTAYIGTNNIQLGRMGGKLLASQLQPGNEVVLIAGDIDHPISGDRIKGAKHSLKAAGIKIAKKYLIYQMNLNM</sequence>
<evidence type="ECO:0000313" key="6">
    <source>
        <dbReference type="Proteomes" id="UP000180057"/>
    </source>
</evidence>
<evidence type="ECO:0000256" key="1">
    <source>
        <dbReference type="ARBA" id="ARBA00004196"/>
    </source>
</evidence>
<dbReference type="Proteomes" id="UP000180057">
    <property type="component" value="Unassembled WGS sequence"/>
</dbReference>
<keyword evidence="6" id="KW-1185">Reference proteome</keyword>
<dbReference type="EMBL" id="MLQS01000001">
    <property type="protein sequence ID" value="OIJ22270.1"/>
    <property type="molecule type" value="Genomic_DNA"/>
</dbReference>
<dbReference type="InterPro" id="IPR025997">
    <property type="entry name" value="SBP_2_dom"/>
</dbReference>